<dbReference type="InterPro" id="IPR008949">
    <property type="entry name" value="Isoprenoid_synthase_dom_sf"/>
</dbReference>
<dbReference type="OrthoDB" id="270318at2759"/>
<evidence type="ECO:0000313" key="1">
    <source>
        <dbReference type="EMBL" id="MBW0483928.1"/>
    </source>
</evidence>
<comment type="caution">
    <text evidence="1">The sequence shown here is derived from an EMBL/GenBank/DDBJ whole genome shotgun (WGS) entry which is preliminary data.</text>
</comment>
<keyword evidence="2" id="KW-1185">Reference proteome</keyword>
<dbReference type="InterPro" id="IPR002060">
    <property type="entry name" value="Squ/phyt_synthse"/>
</dbReference>
<accession>A0A9Q3CJ70</accession>
<dbReference type="SUPFAM" id="SSF48576">
    <property type="entry name" value="Terpenoid synthases"/>
    <property type="match status" value="1"/>
</dbReference>
<sequence length="429" mass="49227">MLENLAVNHCLGQQSVMIWGAICATKQSLVAILEACLSSAKIIHQAYRPALHPFTDHMEIAPWIKGEILSSVNRVPRNLLIHLRSAPNPCRICHSCRFSTDRSAPSAQDPVDHCLHILRTHDHPAVLQVPFWPAGSRSAFVAIKAFNVELNLIPQSISTGKTLIGKIRYQWWRDAIEACYDLGSDHKSSHIPSNHPVVAILRHVIQNHKLSKYFFNRMIDAQENHYLHPHFDTIQSMVKHAQSTNFSLLALLLQSLNSPTPPSIPLQTTDHALSHLANFISISTFLHLVPHYYQSKQISLFPSELMECSQEEFFRLARGKLNDKSVIEKVQATIVNLATLAWSEMSACRDALIDKSHDFEKYKSLQRQDRHQRIKLHSSLMPLFLLSTPSRTFLNRLEKSNFNPFDPKLQYRDWKLPFEIWYDSKFRKV</sequence>
<dbReference type="AlphaFoldDB" id="A0A9Q3CJ70"/>
<dbReference type="Proteomes" id="UP000765509">
    <property type="component" value="Unassembled WGS sequence"/>
</dbReference>
<reference evidence="1" key="1">
    <citation type="submission" date="2021-03" db="EMBL/GenBank/DDBJ databases">
        <title>Draft genome sequence of rust myrtle Austropuccinia psidii MF-1, a brazilian biotype.</title>
        <authorList>
            <person name="Quecine M.C."/>
            <person name="Pachon D.M.R."/>
            <person name="Bonatelli M.L."/>
            <person name="Correr F.H."/>
            <person name="Franceschini L.M."/>
            <person name="Leite T.F."/>
            <person name="Margarido G.R.A."/>
            <person name="Almeida C.A."/>
            <person name="Ferrarezi J.A."/>
            <person name="Labate C.A."/>
        </authorList>
    </citation>
    <scope>NUCLEOTIDE SEQUENCE</scope>
    <source>
        <strain evidence="1">MF-1</strain>
    </source>
</reference>
<dbReference type="Pfam" id="PF00494">
    <property type="entry name" value="SQS_PSY"/>
    <property type="match status" value="1"/>
</dbReference>
<proteinExistence type="predicted"/>
<protein>
    <submittedName>
        <fullName evidence="1">Uncharacterized protein</fullName>
    </submittedName>
</protein>
<dbReference type="Gene3D" id="1.10.600.10">
    <property type="entry name" value="Farnesyl Diphosphate Synthase"/>
    <property type="match status" value="1"/>
</dbReference>
<dbReference type="EMBL" id="AVOT02007438">
    <property type="protein sequence ID" value="MBW0483928.1"/>
    <property type="molecule type" value="Genomic_DNA"/>
</dbReference>
<gene>
    <name evidence="1" type="ORF">O181_023643</name>
</gene>
<organism evidence="1 2">
    <name type="scientific">Austropuccinia psidii MF-1</name>
    <dbReference type="NCBI Taxonomy" id="1389203"/>
    <lineage>
        <taxon>Eukaryota</taxon>
        <taxon>Fungi</taxon>
        <taxon>Dikarya</taxon>
        <taxon>Basidiomycota</taxon>
        <taxon>Pucciniomycotina</taxon>
        <taxon>Pucciniomycetes</taxon>
        <taxon>Pucciniales</taxon>
        <taxon>Sphaerophragmiaceae</taxon>
        <taxon>Austropuccinia</taxon>
    </lineage>
</organism>
<evidence type="ECO:0000313" key="2">
    <source>
        <dbReference type="Proteomes" id="UP000765509"/>
    </source>
</evidence>
<name>A0A9Q3CJ70_9BASI</name>